<dbReference type="Pfam" id="PF01266">
    <property type="entry name" value="DAO"/>
    <property type="match status" value="1"/>
</dbReference>
<dbReference type="SUPFAM" id="SSF54373">
    <property type="entry name" value="FAD-linked reductases, C-terminal domain"/>
    <property type="match status" value="1"/>
</dbReference>
<proteinExistence type="predicted"/>
<evidence type="ECO:0000259" key="1">
    <source>
        <dbReference type="Pfam" id="PF01266"/>
    </source>
</evidence>
<dbReference type="InterPro" id="IPR036188">
    <property type="entry name" value="FAD/NAD-bd_sf"/>
</dbReference>
<protein>
    <submittedName>
        <fullName evidence="2">FAD-dependent oxidoreductase</fullName>
    </submittedName>
</protein>
<organism evidence="2 3">
    <name type="scientific">Leeuwenhoekiella parthenopeia</name>
    <dbReference type="NCBI Taxonomy" id="2890320"/>
    <lineage>
        <taxon>Bacteria</taxon>
        <taxon>Pseudomonadati</taxon>
        <taxon>Bacteroidota</taxon>
        <taxon>Flavobacteriia</taxon>
        <taxon>Flavobacteriales</taxon>
        <taxon>Flavobacteriaceae</taxon>
        <taxon>Leeuwenhoekiella</taxon>
    </lineage>
</organism>
<keyword evidence="3" id="KW-1185">Reference proteome</keyword>
<dbReference type="Proteomes" id="UP001197770">
    <property type="component" value="Unassembled WGS sequence"/>
</dbReference>
<dbReference type="SUPFAM" id="SSF51905">
    <property type="entry name" value="FAD/NAD(P)-binding domain"/>
    <property type="match status" value="1"/>
</dbReference>
<dbReference type="InterPro" id="IPR006076">
    <property type="entry name" value="FAD-dep_OxRdtase"/>
</dbReference>
<dbReference type="Gene3D" id="3.30.9.10">
    <property type="entry name" value="D-Amino Acid Oxidase, subunit A, domain 2"/>
    <property type="match status" value="1"/>
</dbReference>
<name>A0ABS8GY60_9FLAO</name>
<dbReference type="PANTHER" id="PTHR13847">
    <property type="entry name" value="SARCOSINE DEHYDROGENASE-RELATED"/>
    <property type="match status" value="1"/>
</dbReference>
<gene>
    <name evidence="2" type="ORF">LLW17_18700</name>
</gene>
<dbReference type="Gene3D" id="3.50.50.60">
    <property type="entry name" value="FAD/NAD(P)-binding domain"/>
    <property type="match status" value="2"/>
</dbReference>
<accession>A0ABS8GY60</accession>
<comment type="caution">
    <text evidence="2">The sequence shown here is derived from an EMBL/GenBank/DDBJ whole genome shotgun (WGS) entry which is preliminary data.</text>
</comment>
<dbReference type="EMBL" id="JAJGMW010000044">
    <property type="protein sequence ID" value="MCC4214758.1"/>
    <property type="molecule type" value="Genomic_DNA"/>
</dbReference>
<evidence type="ECO:0000313" key="2">
    <source>
        <dbReference type="EMBL" id="MCC4214758.1"/>
    </source>
</evidence>
<sequence length="422" mass="46089">MITSTNMSNKCVVIGGGIIGLSCAYYLQKTGHEVTVIDQSAMDSGASYVNAGYLTPSHIIPLAAPGVMKQGLKWMLSSKSPLYIKPRLNAGFLKWTMAFNSSCTYKNVAKAIPAIRDINLLSRDLYAAIKEAENFSFQLEKKGLLMLCQSDHMLEEEGHTVAMAHKEGLPAKMLSAEEVQQKMPDAKLNIKGAAYYECDWHTTPGEFMHEFKVFLEESGVKFLKHEQVTDFGKQGEKITKVQTQSGKEIEADEVILATGAWAGTLNKKLNLNILMQAGKGYRINSTAETGITLPSILCEAKVAITPMNGFTRFAGTMEIAGINHDINKARVDAIAQAVPRYFENVTITEAEKADAQCGLRPVTPDGLPYIGRTSKWQNLTLAAGHAMMGWSLGPATGLLVSEVINGTKPSLDLSVYNPDRKF</sequence>
<evidence type="ECO:0000313" key="3">
    <source>
        <dbReference type="Proteomes" id="UP001197770"/>
    </source>
</evidence>
<feature type="domain" description="FAD dependent oxidoreductase" evidence="1">
    <location>
        <begin position="11"/>
        <end position="402"/>
    </location>
</feature>
<reference evidence="2 3" key="1">
    <citation type="submission" date="2021-11" db="EMBL/GenBank/DDBJ databases">
        <title>Seasonal and diel survey of microbial diversity of the Tyrrhenian coast.</title>
        <authorList>
            <person name="Gattoni G."/>
            <person name="Corral P."/>
        </authorList>
    </citation>
    <scope>NUCLEOTIDE SEQUENCE [LARGE SCALE GENOMIC DNA]</scope>
    <source>
        <strain evidence="2 3">Mr9</strain>
    </source>
</reference>